<dbReference type="PANTHER" id="PTHR24305:SF210">
    <property type="entry name" value="CYTOCHROME P450 MONOOXYGENASE ASQL-RELATED"/>
    <property type="match status" value="1"/>
</dbReference>
<evidence type="ECO:0000256" key="4">
    <source>
        <dbReference type="ARBA" id="ARBA00022723"/>
    </source>
</evidence>
<evidence type="ECO:0000256" key="8">
    <source>
        <dbReference type="SAM" id="Phobius"/>
    </source>
</evidence>
<dbReference type="PANTHER" id="PTHR24305">
    <property type="entry name" value="CYTOCHROME P450"/>
    <property type="match status" value="1"/>
</dbReference>
<gene>
    <name evidence="9" type="ORF">N7449_004078</name>
</gene>
<proteinExistence type="inferred from homology"/>
<dbReference type="InterPro" id="IPR036396">
    <property type="entry name" value="Cyt_P450_sf"/>
</dbReference>
<comment type="similarity">
    <text evidence="2">Belongs to the cytochrome P450 family.</text>
</comment>
<dbReference type="SUPFAM" id="SSF48264">
    <property type="entry name" value="Cytochrome P450"/>
    <property type="match status" value="1"/>
</dbReference>
<accession>A0A9W9MY47</accession>
<keyword evidence="5" id="KW-0560">Oxidoreductase</keyword>
<keyword evidence="8" id="KW-0472">Membrane</keyword>
<reference evidence="9" key="2">
    <citation type="journal article" date="2023" name="IMA Fungus">
        <title>Comparative genomic study of the Penicillium genus elucidates a diverse pangenome and 15 lateral gene transfer events.</title>
        <authorList>
            <person name="Petersen C."/>
            <person name="Sorensen T."/>
            <person name="Nielsen M.R."/>
            <person name="Sondergaard T.E."/>
            <person name="Sorensen J.L."/>
            <person name="Fitzpatrick D.A."/>
            <person name="Frisvad J.C."/>
            <person name="Nielsen K.L."/>
        </authorList>
    </citation>
    <scope>NUCLEOTIDE SEQUENCE</scope>
    <source>
        <strain evidence="9">IBT 20477</strain>
    </source>
</reference>
<dbReference type="Pfam" id="PF00067">
    <property type="entry name" value="p450"/>
    <property type="match status" value="1"/>
</dbReference>
<name>A0A9W9MY47_9EURO</name>
<evidence type="ECO:0000256" key="1">
    <source>
        <dbReference type="ARBA" id="ARBA00001971"/>
    </source>
</evidence>
<evidence type="ECO:0000313" key="10">
    <source>
        <dbReference type="Proteomes" id="UP001150942"/>
    </source>
</evidence>
<keyword evidence="6" id="KW-0408">Iron</keyword>
<dbReference type="OrthoDB" id="1470350at2759"/>
<dbReference type="AlphaFoldDB" id="A0A9W9MY47"/>
<dbReference type="InterPro" id="IPR050121">
    <property type="entry name" value="Cytochrome_P450_monoxygenase"/>
</dbReference>
<dbReference type="EMBL" id="JAPQKQ010000002">
    <property type="protein sequence ID" value="KAJ5209699.1"/>
    <property type="molecule type" value="Genomic_DNA"/>
</dbReference>
<reference evidence="9" key="1">
    <citation type="submission" date="2022-11" db="EMBL/GenBank/DDBJ databases">
        <authorList>
            <person name="Petersen C."/>
        </authorList>
    </citation>
    <scope>NUCLEOTIDE SEQUENCE</scope>
    <source>
        <strain evidence="9">IBT 20477</strain>
    </source>
</reference>
<dbReference type="GO" id="GO:0016705">
    <property type="term" value="F:oxidoreductase activity, acting on paired donors, with incorporation or reduction of molecular oxygen"/>
    <property type="evidence" value="ECO:0007669"/>
    <property type="project" value="InterPro"/>
</dbReference>
<keyword evidence="8" id="KW-0812">Transmembrane</keyword>
<dbReference type="GO" id="GO:0043386">
    <property type="term" value="P:mycotoxin biosynthetic process"/>
    <property type="evidence" value="ECO:0007669"/>
    <property type="project" value="UniProtKB-ARBA"/>
</dbReference>
<evidence type="ECO:0000256" key="3">
    <source>
        <dbReference type="ARBA" id="ARBA00022617"/>
    </source>
</evidence>
<dbReference type="GO" id="GO:0005506">
    <property type="term" value="F:iron ion binding"/>
    <property type="evidence" value="ECO:0007669"/>
    <property type="project" value="InterPro"/>
</dbReference>
<evidence type="ECO:0000313" key="9">
    <source>
        <dbReference type="EMBL" id="KAJ5209699.1"/>
    </source>
</evidence>
<evidence type="ECO:0000256" key="7">
    <source>
        <dbReference type="ARBA" id="ARBA00023033"/>
    </source>
</evidence>
<feature type="transmembrane region" description="Helical" evidence="8">
    <location>
        <begin position="6"/>
        <end position="25"/>
    </location>
</feature>
<dbReference type="GO" id="GO:0004497">
    <property type="term" value="F:monooxygenase activity"/>
    <property type="evidence" value="ECO:0007669"/>
    <property type="project" value="UniProtKB-KW"/>
</dbReference>
<keyword evidence="7" id="KW-0503">Monooxygenase</keyword>
<comment type="cofactor">
    <cofactor evidence="1">
        <name>heme</name>
        <dbReference type="ChEBI" id="CHEBI:30413"/>
    </cofactor>
</comment>
<comment type="caution">
    <text evidence="9">The sequence shown here is derived from an EMBL/GenBank/DDBJ whole genome shotgun (WGS) entry which is preliminary data.</text>
</comment>
<protein>
    <submittedName>
        <fullName evidence="9">Uncharacterized protein</fullName>
    </submittedName>
</protein>
<sequence length="248" mass="28257">MLLSTIPLSLAIAGISWCLMWRLFFHPLSKFPGPKLAAISNLPYIKWSLTGEIHSKLQELHDRYGDVARIRPNALTYRSVQAWTDIYSHRKSGALYFGKVPHFYIPSSSGGAANLVNASDADHSRQNRLLSHAFSERSLRDQEKLILGYIDLFIRRLGEYADRKDESKPLDLVRWRNFLTFDIIGNLTFGEPFGCLGDSQYYPWVATMFQSIKTGAFLRAFSVCPILALLLRTVMPKETVLQFYMLSG</sequence>
<dbReference type="Proteomes" id="UP001150942">
    <property type="component" value="Unassembled WGS sequence"/>
</dbReference>
<organism evidence="9 10">
    <name type="scientific">Penicillium cf. viridicatum</name>
    <dbReference type="NCBI Taxonomy" id="2972119"/>
    <lineage>
        <taxon>Eukaryota</taxon>
        <taxon>Fungi</taxon>
        <taxon>Dikarya</taxon>
        <taxon>Ascomycota</taxon>
        <taxon>Pezizomycotina</taxon>
        <taxon>Eurotiomycetes</taxon>
        <taxon>Eurotiomycetidae</taxon>
        <taxon>Eurotiales</taxon>
        <taxon>Aspergillaceae</taxon>
        <taxon>Penicillium</taxon>
    </lineage>
</organism>
<keyword evidence="4" id="KW-0479">Metal-binding</keyword>
<keyword evidence="10" id="KW-1185">Reference proteome</keyword>
<dbReference type="Gene3D" id="1.10.630.10">
    <property type="entry name" value="Cytochrome P450"/>
    <property type="match status" value="1"/>
</dbReference>
<keyword evidence="3" id="KW-0349">Heme</keyword>
<dbReference type="GO" id="GO:0020037">
    <property type="term" value="F:heme binding"/>
    <property type="evidence" value="ECO:0007669"/>
    <property type="project" value="InterPro"/>
</dbReference>
<evidence type="ECO:0000256" key="6">
    <source>
        <dbReference type="ARBA" id="ARBA00023004"/>
    </source>
</evidence>
<dbReference type="InterPro" id="IPR001128">
    <property type="entry name" value="Cyt_P450"/>
</dbReference>
<keyword evidence="8" id="KW-1133">Transmembrane helix</keyword>
<evidence type="ECO:0000256" key="5">
    <source>
        <dbReference type="ARBA" id="ARBA00023002"/>
    </source>
</evidence>
<evidence type="ECO:0000256" key="2">
    <source>
        <dbReference type="ARBA" id="ARBA00010617"/>
    </source>
</evidence>